<dbReference type="InterPro" id="IPR004358">
    <property type="entry name" value="Sig_transdc_His_kin-like_C"/>
</dbReference>
<evidence type="ECO:0000256" key="2">
    <source>
        <dbReference type="ARBA" id="ARBA00012438"/>
    </source>
</evidence>
<dbReference type="SUPFAM" id="SSF47384">
    <property type="entry name" value="Homodimeric domain of signal transducing histidine kinase"/>
    <property type="match status" value="1"/>
</dbReference>
<reference evidence="6" key="1">
    <citation type="submission" date="2019-04" db="EMBL/GenBank/DDBJ databases">
        <authorList>
            <person name="Brambilla D."/>
        </authorList>
    </citation>
    <scope>NUCLEOTIDE SEQUENCE</scope>
    <source>
        <strain evidence="6">BAL1</strain>
    </source>
</reference>
<dbReference type="EMBL" id="CAAJGR010000013">
    <property type="protein sequence ID" value="VHO00221.1"/>
    <property type="molecule type" value="Genomic_DNA"/>
</dbReference>
<keyword evidence="3" id="KW-0597">Phosphoprotein</keyword>
<dbReference type="Gene3D" id="3.30.565.10">
    <property type="entry name" value="Histidine kinase-like ATPase, C-terminal domain"/>
    <property type="match status" value="1"/>
</dbReference>
<gene>
    <name evidence="6" type="ORF">BAL341_113</name>
</gene>
<dbReference type="CDD" id="cd00082">
    <property type="entry name" value="HisKA"/>
    <property type="match status" value="1"/>
</dbReference>
<evidence type="ECO:0000256" key="4">
    <source>
        <dbReference type="SAM" id="Coils"/>
    </source>
</evidence>
<keyword evidence="6" id="KW-0418">Kinase</keyword>
<accession>A0A486XGW7</accession>
<dbReference type="GO" id="GO:0000155">
    <property type="term" value="F:phosphorelay sensor kinase activity"/>
    <property type="evidence" value="ECO:0007669"/>
    <property type="project" value="InterPro"/>
</dbReference>
<dbReference type="InterPro" id="IPR005467">
    <property type="entry name" value="His_kinase_dom"/>
</dbReference>
<dbReference type="PANTHER" id="PTHR43065">
    <property type="entry name" value="SENSOR HISTIDINE KINASE"/>
    <property type="match status" value="1"/>
</dbReference>
<keyword evidence="4" id="KW-0175">Coiled coil</keyword>
<dbReference type="InterPro" id="IPR036097">
    <property type="entry name" value="HisK_dim/P_sf"/>
</dbReference>
<feature type="domain" description="Histidine kinase" evidence="5">
    <location>
        <begin position="69"/>
        <end position="298"/>
    </location>
</feature>
<proteinExistence type="predicted"/>
<dbReference type="InterPro" id="IPR003594">
    <property type="entry name" value="HATPase_dom"/>
</dbReference>
<dbReference type="InterPro" id="IPR036890">
    <property type="entry name" value="HATPase_C_sf"/>
</dbReference>
<dbReference type="SMART" id="SM00387">
    <property type="entry name" value="HATPase_c"/>
    <property type="match status" value="1"/>
</dbReference>
<comment type="catalytic activity">
    <reaction evidence="1">
        <text>ATP + protein L-histidine = ADP + protein N-phospho-L-histidine.</text>
        <dbReference type="EC" id="2.7.13.3"/>
    </reaction>
</comment>
<dbReference type="PROSITE" id="PS50109">
    <property type="entry name" value="HIS_KIN"/>
    <property type="match status" value="1"/>
</dbReference>
<evidence type="ECO:0000259" key="5">
    <source>
        <dbReference type="PROSITE" id="PS50109"/>
    </source>
</evidence>
<protein>
    <recommendedName>
        <fullName evidence="2">histidine kinase</fullName>
        <ecNumber evidence="2">2.7.13.3</ecNumber>
    </recommendedName>
</protein>
<keyword evidence="6" id="KW-0808">Transferase</keyword>
<dbReference type="Gene3D" id="1.10.287.130">
    <property type="match status" value="1"/>
</dbReference>
<dbReference type="Pfam" id="PF02518">
    <property type="entry name" value="HATPase_c"/>
    <property type="match status" value="1"/>
</dbReference>
<sequence>MTDSSDPYYTAFMRERKARREIEQLLEDSSRQLYEKNRQLELQINQIKAQQQALLQQEKLATLGSLAAGVAHEINNPLAFVISNIDALFSYSRQLLLATSDHHQPISESQLKMMHDDLPELETDINHGLIRIKDIVKHLLFFARTDSDQPSEITLQDGLNLALKLLAPMLKNVRVYQIHSCDAKIWFNPSELNQMLINILVNAVQACEAAPDRQSEISLDMVFDGNVYLKIRDNGCGMDEETQTRMYDPFFTTKPMGKGTGIGMAMVLQIIKKHQCSISVVSELNTGTEICITFPVLN</sequence>
<dbReference type="PANTHER" id="PTHR43065:SF50">
    <property type="entry name" value="HISTIDINE KINASE"/>
    <property type="match status" value="1"/>
</dbReference>
<evidence type="ECO:0000313" key="6">
    <source>
        <dbReference type="EMBL" id="VHO00221.1"/>
    </source>
</evidence>
<dbReference type="AlphaFoldDB" id="A0A486XGW7"/>
<organism evidence="6">
    <name type="scientific">Rheinheimera sp. BAL341</name>
    <dbReference type="NCBI Taxonomy" id="1708203"/>
    <lineage>
        <taxon>Bacteria</taxon>
        <taxon>Pseudomonadati</taxon>
        <taxon>Pseudomonadota</taxon>
        <taxon>Gammaproteobacteria</taxon>
        <taxon>Chromatiales</taxon>
        <taxon>Chromatiaceae</taxon>
        <taxon>Rheinheimera</taxon>
    </lineage>
</organism>
<dbReference type="EC" id="2.7.13.3" evidence="2"/>
<dbReference type="InterPro" id="IPR003661">
    <property type="entry name" value="HisK_dim/P_dom"/>
</dbReference>
<name>A0A486XGW7_9GAMM</name>
<evidence type="ECO:0000256" key="3">
    <source>
        <dbReference type="ARBA" id="ARBA00022553"/>
    </source>
</evidence>
<feature type="coiled-coil region" evidence="4">
    <location>
        <begin position="30"/>
        <end position="57"/>
    </location>
</feature>
<dbReference type="PRINTS" id="PR00344">
    <property type="entry name" value="BCTRLSENSOR"/>
</dbReference>
<dbReference type="SUPFAM" id="SSF55874">
    <property type="entry name" value="ATPase domain of HSP90 chaperone/DNA topoisomerase II/histidine kinase"/>
    <property type="match status" value="1"/>
</dbReference>
<evidence type="ECO:0000256" key="1">
    <source>
        <dbReference type="ARBA" id="ARBA00000085"/>
    </source>
</evidence>